<dbReference type="AlphaFoldDB" id="A0A1X0X1G0"/>
<name>A0A1X0X1G0_STROR</name>
<dbReference type="EMBL" id="LNVH01000002">
    <property type="protein sequence ID" value="ORJ32836.1"/>
    <property type="molecule type" value="Genomic_DNA"/>
</dbReference>
<accession>A0A1X0X1G0</accession>
<evidence type="ECO:0000313" key="2">
    <source>
        <dbReference type="Proteomes" id="UP000192532"/>
    </source>
</evidence>
<dbReference type="GO" id="GO:0016853">
    <property type="term" value="F:isomerase activity"/>
    <property type="evidence" value="ECO:0007669"/>
    <property type="project" value="UniProtKB-KW"/>
</dbReference>
<reference evidence="1 2" key="1">
    <citation type="journal article" date="2016" name="PLoS ONE">
        <title>Comparative Genomics Analysis of Streptococcus tigurinus Strains Identifies Genetic Elements Specifically and Uniquely Present in Highly Virulent Strains.</title>
        <authorList>
            <person name="Diene S.M."/>
            <person name="Francois P."/>
            <person name="Zbinden A."/>
            <person name="Entenza J.M."/>
            <person name="Resch G."/>
        </authorList>
    </citation>
    <scope>NUCLEOTIDE SEQUENCE [LARGE SCALE GENOMIC DNA]</scope>
    <source>
        <strain evidence="1 2">859</strain>
    </source>
</reference>
<sequence length="57" mass="6553">MNRLKKDFILAIDNLKIDILTNSDNLNSYELGNIKKHAGDLYETLVWLQYAAEEAGR</sequence>
<keyword evidence="1" id="KW-0413">Isomerase</keyword>
<dbReference type="RefSeq" id="WP_084867853.1">
    <property type="nucleotide sequence ID" value="NZ_LNVH01000002.1"/>
</dbReference>
<organism evidence="1 2">
    <name type="scientific">Streptococcus oralis subsp. tigurinus</name>
    <dbReference type="NCBI Taxonomy" id="1077464"/>
    <lineage>
        <taxon>Bacteria</taxon>
        <taxon>Bacillati</taxon>
        <taxon>Bacillota</taxon>
        <taxon>Bacilli</taxon>
        <taxon>Lactobacillales</taxon>
        <taxon>Streptococcaceae</taxon>
        <taxon>Streptococcus</taxon>
    </lineage>
</organism>
<protein>
    <submittedName>
        <fullName evidence="1">Topoisomerase</fullName>
    </submittedName>
</protein>
<comment type="caution">
    <text evidence="1">The sequence shown here is derived from an EMBL/GenBank/DDBJ whole genome shotgun (WGS) entry which is preliminary data.</text>
</comment>
<dbReference type="Proteomes" id="UP000192532">
    <property type="component" value="Unassembled WGS sequence"/>
</dbReference>
<proteinExistence type="predicted"/>
<gene>
    <name evidence="1" type="ORF">ATE37_01275</name>
</gene>
<evidence type="ECO:0000313" key="1">
    <source>
        <dbReference type="EMBL" id="ORJ32836.1"/>
    </source>
</evidence>